<feature type="domain" description="HTH LytTR-type" evidence="3">
    <location>
        <begin position="145"/>
        <end position="217"/>
    </location>
</feature>
<evidence type="ECO:0000313" key="5">
    <source>
        <dbReference type="Proteomes" id="UP000670527"/>
    </source>
</evidence>
<dbReference type="PROSITE" id="PS50930">
    <property type="entry name" value="HTH_LYTTR"/>
    <property type="match status" value="1"/>
</dbReference>
<evidence type="ECO:0000313" key="4">
    <source>
        <dbReference type="EMBL" id="MBO3269882.1"/>
    </source>
</evidence>
<proteinExistence type="predicted"/>
<name>A0ABS3T8C5_9BACT</name>
<keyword evidence="5" id="KW-1185">Reference proteome</keyword>
<dbReference type="InterPro" id="IPR046947">
    <property type="entry name" value="LytR-like"/>
</dbReference>
<keyword evidence="1" id="KW-0597">Phosphoprotein</keyword>
<dbReference type="Pfam" id="PF04397">
    <property type="entry name" value="LytTR"/>
    <property type="match status" value="1"/>
</dbReference>
<accession>A0ABS3T8C5</accession>
<dbReference type="Pfam" id="PF00072">
    <property type="entry name" value="Response_reg"/>
    <property type="match status" value="1"/>
</dbReference>
<dbReference type="InterPro" id="IPR001789">
    <property type="entry name" value="Sig_transdc_resp-reg_receiver"/>
</dbReference>
<evidence type="ECO:0000259" key="3">
    <source>
        <dbReference type="PROSITE" id="PS50930"/>
    </source>
</evidence>
<reference evidence="4 5" key="1">
    <citation type="submission" date="2021-03" db="EMBL/GenBank/DDBJ databases">
        <authorList>
            <person name="Kim M.K."/>
        </authorList>
    </citation>
    <scope>NUCLEOTIDE SEQUENCE [LARGE SCALE GENOMIC DNA]</scope>
    <source>
        <strain evidence="4 5">BT507</strain>
    </source>
</reference>
<evidence type="ECO:0000259" key="2">
    <source>
        <dbReference type="PROSITE" id="PS50110"/>
    </source>
</evidence>
<dbReference type="SUPFAM" id="SSF52172">
    <property type="entry name" value="CheY-like"/>
    <property type="match status" value="1"/>
</dbReference>
<feature type="modified residue" description="4-aspartylphosphate" evidence="1">
    <location>
        <position position="62"/>
    </location>
</feature>
<dbReference type="Proteomes" id="UP000670527">
    <property type="component" value="Unassembled WGS sequence"/>
</dbReference>
<protein>
    <submittedName>
        <fullName evidence="4">Response regulator transcription factor</fullName>
    </submittedName>
</protein>
<dbReference type="SMART" id="SM00850">
    <property type="entry name" value="LytTR"/>
    <property type="match status" value="1"/>
</dbReference>
<dbReference type="InterPro" id="IPR007492">
    <property type="entry name" value="LytTR_DNA-bd_dom"/>
</dbReference>
<evidence type="ECO:0000256" key="1">
    <source>
        <dbReference type="PROSITE-ProRule" id="PRU00169"/>
    </source>
</evidence>
<dbReference type="EMBL" id="JAGETX010000002">
    <property type="protein sequence ID" value="MBO3269882.1"/>
    <property type="molecule type" value="Genomic_DNA"/>
</dbReference>
<dbReference type="SMART" id="SM00448">
    <property type="entry name" value="REC"/>
    <property type="match status" value="1"/>
</dbReference>
<gene>
    <name evidence="4" type="ORF">J4D97_04400</name>
</gene>
<sequence>MESSSGLRVLSCVLIDDEPLALDVLASYCAQLPFLAVQAQFHDAAAALAFIRTHPVDVVFLDIQMPGLNGLHLAQLLPAPAPRIIFTTAYDQYAVRSYELNATDYLLKPVAFERFVQAVSKVYGGAERAEPALPALPVEPPPEAILVRHDGQLRRVAFSEIQYIEGRKEYLLLHTTQGRLLTLQSFRRAEEVLPPARFVRIHRSYLIALAHVEYLERGRVRVAGQLLPIGDTYREVLLERLRGYQQL</sequence>
<dbReference type="InterPro" id="IPR011006">
    <property type="entry name" value="CheY-like_superfamily"/>
</dbReference>
<dbReference type="Gene3D" id="3.40.50.2300">
    <property type="match status" value="1"/>
</dbReference>
<dbReference type="RefSeq" id="WP_208306540.1">
    <property type="nucleotide sequence ID" value="NZ_JAGETX010000002.1"/>
</dbReference>
<dbReference type="PANTHER" id="PTHR37299">
    <property type="entry name" value="TRANSCRIPTIONAL REGULATOR-RELATED"/>
    <property type="match status" value="1"/>
</dbReference>
<organism evidence="4 5">
    <name type="scientific">Hymenobacter defluvii</name>
    <dbReference type="NCBI Taxonomy" id="2054411"/>
    <lineage>
        <taxon>Bacteria</taxon>
        <taxon>Pseudomonadati</taxon>
        <taxon>Bacteroidota</taxon>
        <taxon>Cytophagia</taxon>
        <taxon>Cytophagales</taxon>
        <taxon>Hymenobacteraceae</taxon>
        <taxon>Hymenobacter</taxon>
    </lineage>
</organism>
<comment type="caution">
    <text evidence="4">The sequence shown here is derived from an EMBL/GenBank/DDBJ whole genome shotgun (WGS) entry which is preliminary data.</text>
</comment>
<dbReference type="Gene3D" id="2.40.50.1020">
    <property type="entry name" value="LytTr DNA-binding domain"/>
    <property type="match status" value="1"/>
</dbReference>
<feature type="domain" description="Response regulatory" evidence="2">
    <location>
        <begin position="11"/>
        <end position="123"/>
    </location>
</feature>
<dbReference type="PANTHER" id="PTHR37299:SF1">
    <property type="entry name" value="STAGE 0 SPORULATION PROTEIN A HOMOLOG"/>
    <property type="match status" value="1"/>
</dbReference>
<dbReference type="PROSITE" id="PS50110">
    <property type="entry name" value="RESPONSE_REGULATORY"/>
    <property type="match status" value="1"/>
</dbReference>